<dbReference type="InterPro" id="IPR004358">
    <property type="entry name" value="Sig_transdc_His_kin-like_C"/>
</dbReference>
<dbReference type="Gene3D" id="3.30.565.10">
    <property type="entry name" value="Histidine kinase-like ATPase, C-terminal domain"/>
    <property type="match status" value="1"/>
</dbReference>
<keyword evidence="5" id="KW-1133">Transmembrane helix</keyword>
<dbReference type="GO" id="GO:0004673">
    <property type="term" value="F:protein histidine kinase activity"/>
    <property type="evidence" value="ECO:0007669"/>
    <property type="project" value="UniProtKB-EC"/>
</dbReference>
<gene>
    <name evidence="7" type="ORF">C1E23_08150</name>
</gene>
<dbReference type="InterPro" id="IPR050351">
    <property type="entry name" value="BphY/WalK/GraS-like"/>
</dbReference>
<comment type="caution">
    <text evidence="7">The sequence shown here is derived from an EMBL/GenBank/DDBJ whole genome shotgun (WGS) entry which is preliminary data.</text>
</comment>
<organism evidence="7 8">
    <name type="scientific">Pseudoalteromonas phenolica</name>
    <dbReference type="NCBI Taxonomy" id="161398"/>
    <lineage>
        <taxon>Bacteria</taxon>
        <taxon>Pseudomonadati</taxon>
        <taxon>Pseudomonadota</taxon>
        <taxon>Gammaproteobacteria</taxon>
        <taxon>Alteromonadales</taxon>
        <taxon>Pseudoalteromonadaceae</taxon>
        <taxon>Pseudoalteromonas</taxon>
    </lineage>
</organism>
<feature type="transmembrane region" description="Helical" evidence="5">
    <location>
        <begin position="54"/>
        <end position="75"/>
    </location>
</feature>
<dbReference type="GO" id="GO:0005524">
    <property type="term" value="F:ATP binding"/>
    <property type="evidence" value="ECO:0007669"/>
    <property type="project" value="UniProtKB-KW"/>
</dbReference>
<keyword evidence="5" id="KW-0472">Membrane</keyword>
<dbReference type="Proteomes" id="UP000291338">
    <property type="component" value="Unassembled WGS sequence"/>
</dbReference>
<dbReference type="EMBL" id="PPSX01000023">
    <property type="protein sequence ID" value="RZQ53610.1"/>
    <property type="molecule type" value="Genomic_DNA"/>
</dbReference>
<dbReference type="InterPro" id="IPR003594">
    <property type="entry name" value="HATPase_dom"/>
</dbReference>
<comment type="catalytic activity">
    <reaction evidence="1">
        <text>ATP + protein L-histidine = ADP + protein N-phospho-L-histidine.</text>
        <dbReference type="EC" id="2.7.13.3"/>
    </reaction>
</comment>
<evidence type="ECO:0000313" key="7">
    <source>
        <dbReference type="EMBL" id="RZQ53610.1"/>
    </source>
</evidence>
<dbReference type="InterPro" id="IPR005467">
    <property type="entry name" value="His_kinase_dom"/>
</dbReference>
<keyword evidence="7" id="KW-0067">ATP-binding</keyword>
<dbReference type="Pfam" id="PF02518">
    <property type="entry name" value="HATPase_c"/>
    <property type="match status" value="1"/>
</dbReference>
<sequence length="453" mass="50755">MQLKHSVSPVRRYIAKWRSTVFNKNSAAVLGYFISAVGFACIGLYGVAFSHATLLSILAFFGSALFATLTLKLFAKQQQQFNEVINALKYQDSSFRLSETHTLGAKEQQICNDLIKKVQHDKFKQAEQVAIFETMLQHIDAGIILTKNQQDVVVCNNTAKRSLDIRTFSDAKELLSAKPILEQTKQGASVEDDMLFKYFAFNFHNNRYELWLFTAISEQIETTQMDSWQKLIRVLIHEIGNSVAPIYSLSNTLATITEQQLANQIDDQDLVDDYLQSLNAIGIRSQSLLGFIEDYRKLTHIPHLEIQPISVQSLFDDLQPLVKPQFDEANIALTISIEPENLTVSGDKKMLEQVLVNLITNALDALKLSQKNEKAVNITASINRYGKCEIAIQDNGDGIEPSALEKIFVPFFTTKPKGSGIGLALSQQIIHRHKGRIKVASEVDEGASFTLVL</sequence>
<name>A0A4Q7INV5_9GAMM</name>
<dbReference type="PANTHER" id="PTHR42878:SF15">
    <property type="entry name" value="BACTERIOPHYTOCHROME"/>
    <property type="match status" value="1"/>
</dbReference>
<evidence type="ECO:0000256" key="4">
    <source>
        <dbReference type="ARBA" id="ARBA00022777"/>
    </source>
</evidence>
<proteinExistence type="predicted"/>
<keyword evidence="5" id="KW-0812">Transmembrane</keyword>
<feature type="transmembrane region" description="Helical" evidence="5">
    <location>
        <begin position="21"/>
        <end position="48"/>
    </location>
</feature>
<dbReference type="PRINTS" id="PR00344">
    <property type="entry name" value="BCTRLSENSOR"/>
</dbReference>
<evidence type="ECO:0000259" key="6">
    <source>
        <dbReference type="PROSITE" id="PS50109"/>
    </source>
</evidence>
<dbReference type="SUPFAM" id="SSF55874">
    <property type="entry name" value="ATPase domain of HSP90 chaperone/DNA topoisomerase II/histidine kinase"/>
    <property type="match status" value="1"/>
</dbReference>
<dbReference type="InterPro" id="IPR036890">
    <property type="entry name" value="HATPase_C_sf"/>
</dbReference>
<keyword evidence="7" id="KW-0547">Nucleotide-binding</keyword>
<keyword evidence="4" id="KW-0418">Kinase</keyword>
<protein>
    <recommendedName>
        <fullName evidence="2">histidine kinase</fullName>
        <ecNumber evidence="2">2.7.13.3</ecNumber>
    </recommendedName>
</protein>
<reference evidence="7 8" key="1">
    <citation type="submission" date="2018-01" db="EMBL/GenBank/DDBJ databases">
        <title>Co-occurrence of chitin degradation, pigmentation and bioactivity in marine Pseudoalteromonas.</title>
        <authorList>
            <person name="Paulsen S."/>
            <person name="Gram L."/>
            <person name="Machado H."/>
        </authorList>
    </citation>
    <scope>NUCLEOTIDE SEQUENCE [LARGE SCALE GENOMIC DNA]</scope>
    <source>
        <strain evidence="7 8">S3898</strain>
    </source>
</reference>
<dbReference type="PROSITE" id="PS50109">
    <property type="entry name" value="HIS_KIN"/>
    <property type="match status" value="1"/>
</dbReference>
<evidence type="ECO:0000256" key="1">
    <source>
        <dbReference type="ARBA" id="ARBA00000085"/>
    </source>
</evidence>
<evidence type="ECO:0000313" key="8">
    <source>
        <dbReference type="Proteomes" id="UP000291338"/>
    </source>
</evidence>
<dbReference type="EC" id="2.7.13.3" evidence="2"/>
<feature type="domain" description="Histidine kinase" evidence="6">
    <location>
        <begin position="234"/>
        <end position="453"/>
    </location>
</feature>
<dbReference type="GO" id="GO:0030295">
    <property type="term" value="F:protein kinase activator activity"/>
    <property type="evidence" value="ECO:0007669"/>
    <property type="project" value="TreeGrafter"/>
</dbReference>
<dbReference type="GO" id="GO:0007234">
    <property type="term" value="P:osmosensory signaling via phosphorelay pathway"/>
    <property type="evidence" value="ECO:0007669"/>
    <property type="project" value="TreeGrafter"/>
</dbReference>
<dbReference type="GO" id="GO:0000156">
    <property type="term" value="F:phosphorelay response regulator activity"/>
    <property type="evidence" value="ECO:0007669"/>
    <property type="project" value="TreeGrafter"/>
</dbReference>
<keyword evidence="3" id="KW-0808">Transferase</keyword>
<evidence type="ECO:0000256" key="2">
    <source>
        <dbReference type="ARBA" id="ARBA00012438"/>
    </source>
</evidence>
<dbReference type="PANTHER" id="PTHR42878">
    <property type="entry name" value="TWO-COMPONENT HISTIDINE KINASE"/>
    <property type="match status" value="1"/>
</dbReference>
<dbReference type="AlphaFoldDB" id="A0A4Q7INV5"/>
<evidence type="ECO:0000256" key="5">
    <source>
        <dbReference type="SAM" id="Phobius"/>
    </source>
</evidence>
<dbReference type="SMART" id="SM00387">
    <property type="entry name" value="HATPase_c"/>
    <property type="match status" value="1"/>
</dbReference>
<evidence type="ECO:0000256" key="3">
    <source>
        <dbReference type="ARBA" id="ARBA00022679"/>
    </source>
</evidence>
<accession>A0A4Q7INV5</accession>